<feature type="region of interest" description="Disordered" evidence="11">
    <location>
        <begin position="299"/>
        <end position="332"/>
    </location>
</feature>
<evidence type="ECO:0000256" key="2">
    <source>
        <dbReference type="ARBA" id="ARBA00004173"/>
    </source>
</evidence>
<evidence type="ECO:0000259" key="12">
    <source>
        <dbReference type="Pfam" id="PF17177"/>
    </source>
</evidence>
<dbReference type="InterPro" id="IPR002885">
    <property type="entry name" value="PPR_rpt"/>
</dbReference>
<gene>
    <name evidence="13" type="ORF">ZIOFF_001300</name>
</gene>
<dbReference type="Gene3D" id="1.25.40.10">
    <property type="entry name" value="Tetratricopeptide repeat domain"/>
    <property type="match status" value="5"/>
</dbReference>
<dbReference type="InterPro" id="IPR023271">
    <property type="entry name" value="Aquaporin-like"/>
</dbReference>
<dbReference type="GO" id="GO:0005739">
    <property type="term" value="C:mitochondrion"/>
    <property type="evidence" value="ECO:0007669"/>
    <property type="project" value="UniProtKB-SubCell"/>
</dbReference>
<evidence type="ECO:0000313" key="13">
    <source>
        <dbReference type="EMBL" id="KAG6536249.1"/>
    </source>
</evidence>
<evidence type="ECO:0000256" key="5">
    <source>
        <dbReference type="ARBA" id="ARBA00022737"/>
    </source>
</evidence>
<evidence type="ECO:0000256" key="3">
    <source>
        <dbReference type="ARBA" id="ARBA00007626"/>
    </source>
</evidence>
<accession>A0A8J5LRY4</accession>
<evidence type="ECO:0000256" key="8">
    <source>
        <dbReference type="ARBA" id="ARBA00023128"/>
    </source>
</evidence>
<feature type="repeat" description="PPR" evidence="10">
    <location>
        <begin position="734"/>
        <end position="768"/>
    </location>
</feature>
<dbReference type="Gene3D" id="1.20.1080.10">
    <property type="entry name" value="Glycerol uptake facilitator protein"/>
    <property type="match status" value="1"/>
</dbReference>
<keyword evidence="4" id="KW-0812">Transmembrane</keyword>
<dbReference type="FunFam" id="1.25.40.10:FF:000394">
    <property type="entry name" value="Pentatricopeptide repeat-containing protein, mitochondrial"/>
    <property type="match status" value="1"/>
</dbReference>
<organism evidence="13 14">
    <name type="scientific">Zingiber officinale</name>
    <name type="common">Ginger</name>
    <name type="synonym">Amomum zingiber</name>
    <dbReference type="NCBI Taxonomy" id="94328"/>
    <lineage>
        <taxon>Eukaryota</taxon>
        <taxon>Viridiplantae</taxon>
        <taxon>Streptophyta</taxon>
        <taxon>Embryophyta</taxon>
        <taxon>Tracheophyta</taxon>
        <taxon>Spermatophyta</taxon>
        <taxon>Magnoliopsida</taxon>
        <taxon>Liliopsida</taxon>
        <taxon>Zingiberales</taxon>
        <taxon>Zingiberaceae</taxon>
        <taxon>Zingiber</taxon>
    </lineage>
</organism>
<keyword evidence="9" id="KW-0472">Membrane</keyword>
<comment type="similarity">
    <text evidence="3">Belongs to the PPR family. P subfamily.</text>
</comment>
<dbReference type="Pfam" id="PF17177">
    <property type="entry name" value="PPR_long"/>
    <property type="match status" value="1"/>
</dbReference>
<proteinExistence type="inferred from homology"/>
<reference evidence="13 14" key="1">
    <citation type="submission" date="2020-08" db="EMBL/GenBank/DDBJ databases">
        <title>Plant Genome Project.</title>
        <authorList>
            <person name="Zhang R.-G."/>
        </authorList>
    </citation>
    <scope>NUCLEOTIDE SEQUENCE [LARGE SCALE GENOMIC DNA]</scope>
    <source>
        <tissue evidence="13">Rhizome</tissue>
    </source>
</reference>
<dbReference type="Proteomes" id="UP000734854">
    <property type="component" value="Unassembled WGS sequence"/>
</dbReference>
<keyword evidence="7" id="KW-1133">Transmembrane helix</keyword>
<dbReference type="Pfam" id="PF01535">
    <property type="entry name" value="PPR"/>
    <property type="match status" value="4"/>
</dbReference>
<keyword evidence="5" id="KW-0677">Repeat</keyword>
<name>A0A8J5LRY4_ZINOF</name>
<keyword evidence="14" id="KW-1185">Reference proteome</keyword>
<comment type="subcellular location">
    <subcellularLocation>
        <location evidence="1">Membrane</location>
        <topology evidence="1">Multi-pass membrane protein</topology>
    </subcellularLocation>
    <subcellularLocation>
        <location evidence="2">Mitochondrion</location>
    </subcellularLocation>
</comment>
<dbReference type="InterPro" id="IPR011990">
    <property type="entry name" value="TPR-like_helical_dom_sf"/>
</dbReference>
<dbReference type="GO" id="GO:0016020">
    <property type="term" value="C:membrane"/>
    <property type="evidence" value="ECO:0007669"/>
    <property type="project" value="UniProtKB-SubCell"/>
</dbReference>
<dbReference type="GO" id="GO:0003729">
    <property type="term" value="F:mRNA binding"/>
    <property type="evidence" value="ECO:0007669"/>
    <property type="project" value="UniProtKB-ARBA"/>
</dbReference>
<dbReference type="InterPro" id="IPR033443">
    <property type="entry name" value="PROP1-like_PPR_dom"/>
</dbReference>
<dbReference type="PROSITE" id="PS51375">
    <property type="entry name" value="PPR"/>
    <property type="match status" value="1"/>
</dbReference>
<evidence type="ECO:0000256" key="1">
    <source>
        <dbReference type="ARBA" id="ARBA00004141"/>
    </source>
</evidence>
<keyword evidence="8" id="KW-0496">Mitochondrion</keyword>
<evidence type="ECO:0000256" key="7">
    <source>
        <dbReference type="ARBA" id="ARBA00022989"/>
    </source>
</evidence>
<comment type="caution">
    <text evidence="13">The sequence shown here is derived from an EMBL/GenBank/DDBJ whole genome shotgun (WGS) entry which is preliminary data.</text>
</comment>
<dbReference type="Pfam" id="PF13812">
    <property type="entry name" value="PPR_3"/>
    <property type="match status" value="2"/>
</dbReference>
<protein>
    <recommendedName>
        <fullName evidence="12">PROP1-like PPR domain-containing protein</fullName>
    </recommendedName>
</protein>
<evidence type="ECO:0000256" key="4">
    <source>
        <dbReference type="ARBA" id="ARBA00022692"/>
    </source>
</evidence>
<dbReference type="PANTHER" id="PTHR45717:SF15">
    <property type="entry name" value="AGL218WP"/>
    <property type="match status" value="1"/>
</dbReference>
<evidence type="ECO:0000256" key="11">
    <source>
        <dbReference type="SAM" id="MobiDB-lite"/>
    </source>
</evidence>
<dbReference type="SUPFAM" id="SSF81338">
    <property type="entry name" value="Aquaporin-like"/>
    <property type="match status" value="1"/>
</dbReference>
<dbReference type="SUPFAM" id="SSF48452">
    <property type="entry name" value="TPR-like"/>
    <property type="match status" value="2"/>
</dbReference>
<evidence type="ECO:0000256" key="9">
    <source>
        <dbReference type="ARBA" id="ARBA00023136"/>
    </source>
</evidence>
<sequence length="1525" mass="171810">MGRRACLIVCDAAMSFAWVWAGALVKLLIRDALGLGHRPVGEALRLALSVAYMFLFAGFARLTRGAAYNPLTVLSYAFSGGPDGFFFTALGRIPAQANLLEVALINRVIGSVIGVKLIREIFPTVGHGPHLSIDIHRGAWTEGLLTFVIVMVSQMLKKKDTNSFFMNTWISSISKLTLHILGSDLTGGVMNPASIKCQKGKRYQLERRGKRWNHTISVLEEQAEGFLDVFLDHSISNMMARGSFNGSELSRNSLVHEKGKFCLCSGILENYLLSKSYSSRCYNFERSFLWSRNISSNVGARSGEKDNDSEDGFPDIDEPADGTVEPDEEVENEELYTEGGILDIESDSVGNRSLKNTVEPLLEAIIRAPRHSVNDVFIKWVEEGNSLGRGEISHVMLNLRKRRLYTKALQFLDWLEANKRIEFMEHDYASRVNMICKLDGLQKAEHYIQKIPVSHRGEVVYRTLLANCVTTNNLRKAEEVFNRIKDLGLPITKFICNQLLMLYKRVDQKKMPEVLAMMEKENIKPTLLTYRLLIDTKGRANDISGMEQIIDTMKAEEVKPDLMIQWTVAKYYISAGLNQKAETLLKEMEGDDIQKNYVARKVLLPLYAALGKADDVGRIWEICKSSQRLDEYLAAIEAWGKLGNIEEAEEVFEDMIKVCTKVSARHYITLLKVYANNKCLSKGKDFAKRMMDDGCHIGPAAWDALINLYAETGELEKADSLLRQASQRTENKPHYSSYMTLLDKYSEKGDIQNAEKIFQRLRQAGYVGRLKPYQYLLQAYNNAKAPAYGFRDRMKAENMRPNRAMTAQLVAADALISTMLHLLDHPTFSDAGKMLPLWQSRRCSALSFLCGSVHAVAPDGEQPIFVATLTVVYLHLERSPSWMFYGSTTIIRKATSTAISSPCPFKLFSSAPSSVDAPCRYPQDGLGTHKSHSIHNMVACGCFNGSELSRNSLVQEKGNFHLCSGILDYFSLSKSYSSRCSNFARSFLWLRNLSSHVGAKLSEKDNDSEDRFSELDEPAEDMVESDERVENKEFETEEGILGGESDSVGNRSLGKRVESPLSMAIIRAPRHSLNSVLNKWVEDGNPLGQGAISHAMLILRKSRLYAKALQFIEWLEENKRIDFLERDYASHLDLVCKLYGFQKAENYLQKIPVSLQGEVVYRTLFTNCVLANNVRKAEEVFNKIKDLGLPITKFTCNQLLVLYKRVDQKKIADVLVMMEKENIKPSLLTYRLLVDNKGRASDIVGMEKIIDTMKAEGLKPDLTIQGMAVKYYCLAGLNEKAEAVLKDMEGDHIQENHVARKVLLPLYAALGKAEDVGRIWEICKSSQRLDECLTAIEAWGKLGNVEKAEEVFENMIKVWTKVSAKHYVALLNVYANNKLLSKGKDFAKRMSDDGCHIGPATWDALVKLYVEAGELEKAASILQKASQHTEDKPLFVSYMTVFEKYSKKGDIHNAEKIFQRLRQAGYAGRLKPYQYLLQAYINAKKPAYGFRDRMKADNMFPNKAMTAQLIAADALIKSKISDLLD</sequence>
<feature type="compositionally biased region" description="Acidic residues" evidence="11">
    <location>
        <begin position="307"/>
        <end position="332"/>
    </location>
</feature>
<evidence type="ECO:0000256" key="10">
    <source>
        <dbReference type="PROSITE-ProRule" id="PRU00708"/>
    </source>
</evidence>
<feature type="domain" description="PROP1-like PPR" evidence="12">
    <location>
        <begin position="631"/>
        <end position="766"/>
    </location>
</feature>
<dbReference type="PANTHER" id="PTHR45717">
    <property type="entry name" value="OS12G0527900 PROTEIN"/>
    <property type="match status" value="1"/>
</dbReference>
<evidence type="ECO:0000256" key="6">
    <source>
        <dbReference type="ARBA" id="ARBA00022946"/>
    </source>
</evidence>
<dbReference type="EMBL" id="JACMSC010000001">
    <property type="protein sequence ID" value="KAG6536249.1"/>
    <property type="molecule type" value="Genomic_DNA"/>
</dbReference>
<evidence type="ECO:0000313" key="14">
    <source>
        <dbReference type="Proteomes" id="UP000734854"/>
    </source>
</evidence>
<keyword evidence="6" id="KW-0809">Transit peptide</keyword>